<sequence length="121" mass="13471">MSHFSLPQPSQSIVIFCLGFQLKSQTESSTILFDAHVLQSQQRYVHVCAVMSWILFRLLHLLHSSLGLASLPLQAQGWYQRPINPPSPPKVPKTIPKGLRAAREISLTSLCDVGGELFGYL</sequence>
<dbReference type="EMBL" id="HBUF01550413">
    <property type="protein sequence ID" value="CAG6758736.1"/>
    <property type="molecule type" value="Transcribed_RNA"/>
</dbReference>
<dbReference type="AlphaFoldDB" id="A0A8D9A714"/>
<evidence type="ECO:0000313" key="1">
    <source>
        <dbReference type="EMBL" id="CAG6758736.1"/>
    </source>
</evidence>
<protein>
    <submittedName>
        <fullName evidence="1">Uncharacterized protein</fullName>
    </submittedName>
</protein>
<accession>A0A8D9A714</accession>
<name>A0A8D9A714_9HEMI</name>
<organism evidence="1">
    <name type="scientific">Cacopsylla melanoneura</name>
    <dbReference type="NCBI Taxonomy" id="428564"/>
    <lineage>
        <taxon>Eukaryota</taxon>
        <taxon>Metazoa</taxon>
        <taxon>Ecdysozoa</taxon>
        <taxon>Arthropoda</taxon>
        <taxon>Hexapoda</taxon>
        <taxon>Insecta</taxon>
        <taxon>Pterygota</taxon>
        <taxon>Neoptera</taxon>
        <taxon>Paraneoptera</taxon>
        <taxon>Hemiptera</taxon>
        <taxon>Sternorrhyncha</taxon>
        <taxon>Psylloidea</taxon>
        <taxon>Psyllidae</taxon>
        <taxon>Psyllinae</taxon>
        <taxon>Cacopsylla</taxon>
    </lineage>
</organism>
<reference evidence="1" key="1">
    <citation type="submission" date="2021-05" db="EMBL/GenBank/DDBJ databases">
        <authorList>
            <person name="Alioto T."/>
            <person name="Alioto T."/>
            <person name="Gomez Garrido J."/>
        </authorList>
    </citation>
    <scope>NUCLEOTIDE SEQUENCE</scope>
</reference>
<proteinExistence type="predicted"/>